<dbReference type="SUPFAM" id="SSF52540">
    <property type="entry name" value="P-loop containing nucleoside triphosphate hydrolases"/>
    <property type="match status" value="1"/>
</dbReference>
<dbReference type="GO" id="GO:0004713">
    <property type="term" value="F:protein tyrosine kinase activity"/>
    <property type="evidence" value="ECO:0007669"/>
    <property type="project" value="TreeGrafter"/>
</dbReference>
<dbReference type="eggNOG" id="COG0489">
    <property type="taxonomic scope" value="Bacteria"/>
</dbReference>
<evidence type="ECO:0000256" key="9">
    <source>
        <dbReference type="SAM" id="MobiDB-lite"/>
    </source>
</evidence>
<dbReference type="InterPro" id="IPR050445">
    <property type="entry name" value="Bact_polysacc_biosynth/exp"/>
</dbReference>
<evidence type="ECO:0000256" key="6">
    <source>
        <dbReference type="ARBA" id="ARBA00022840"/>
    </source>
</evidence>
<evidence type="ECO:0000256" key="7">
    <source>
        <dbReference type="ARBA" id="ARBA00023137"/>
    </source>
</evidence>
<feature type="region of interest" description="Disordered" evidence="9">
    <location>
        <begin position="1"/>
        <end position="78"/>
    </location>
</feature>
<reference evidence="11 12" key="1">
    <citation type="submission" date="2010-04" db="EMBL/GenBank/DDBJ databases">
        <title>The genome of Herbaspirillum seropedicae SmR1, an endophytic, nitrogen-fixing, plant-growth promoting beta-Proteobacteria.</title>
        <authorList>
            <person name="Pedrosa F.O."/>
            <person name="Monteiro R.A."/>
            <person name="Wassem R."/>
            <person name="Cruz L.M."/>
            <person name="Ayub R.A."/>
            <person name="Colauto N.B."/>
            <person name="Fernandez M.A."/>
            <person name="Fungaro M.H.P."/>
            <person name="Grisard E.C."/>
            <person name="Hungria M."/>
            <person name="Madeira H.M.F."/>
            <person name="Nodari R.O."/>
            <person name="Osaku C.A."/>
            <person name="Petzl-Erler M.L."/>
            <person name="Terenzi H."/>
            <person name="Vieira L.G.E."/>
            <person name="Almeida M.I.M."/>
            <person name="Alves L.R."/>
            <person name="Arantes O.M.N."/>
            <person name="Balsanelli E."/>
            <person name="Barcellos F.G."/>
            <person name="Baura V.A."/>
            <person name="Binde D.R."/>
            <person name="Campo R.J."/>
            <person name="Chubatsu L.S."/>
            <person name="Chueire L.M.O."/>
            <person name="Ciferri R.R."/>
            <person name="Correa L.C."/>
            <person name="da Conceicao Silva J.L."/>
            <person name="Dabul A.N.G."/>
            <person name="Dambros B.P."/>
            <person name="Faoro H."/>
            <person name="Favetti A."/>
            <person name="Friedermann G."/>
            <person name="Furlaneto M.C."/>
            <person name="Gasques L.S."/>
            <person name="Gimenes C.C.T."/>
            <person name="Gioppo N.M.R."/>
            <person name="Glienke-Blanco C."/>
            <person name="Godoy L.P."/>
            <person name="Guerra M.P."/>
            <person name="Karp S."/>
            <person name="Kava-Cordeiro V."/>
            <person name="Margarido V.P."/>
            <person name="Mathioni S.M."/>
            <person name="Menck-Soares M.A."/>
            <person name="Murace N.K."/>
            <person name="Nicolas M.F."/>
            <person name="Oliveira C.E.C."/>
            <person name="Pagnan N.A.B."/>
            <person name="Pamphile J.A."/>
            <person name="Patussi E.V."/>
            <person name="Pereira L.F.P."/>
            <person name="Pereira-Ferrari L."/>
            <person name="Pinto F.G.S."/>
            <person name="Precoma C."/>
            <person name="Prioli A.J."/>
            <person name="Prioli S.M.A.P."/>
            <person name="Raittz R.T."/>
            <person name="Ramos H.J.O."/>
            <person name="Ribeiro E.M.S.F."/>
            <person name="Rigo L.U."/>
            <person name="Rocha C.L.M.S.C."/>
            <person name="Rocha S.N."/>
            <person name="Santos K."/>
            <person name="Satori D."/>
            <person name="Silva A.G."/>
            <person name="Simao R.C.G."/>
            <person name="Soares M.A.M."/>
            <person name="Souza E.M."/>
            <person name="Steffens M.B.R."/>
            <person name="Steindel M."/>
            <person name="Tadra-Sfeir M.Z."/>
            <person name="Takahashi E.K."/>
            <person name="Torres R.A."/>
            <person name="Valle J.S."/>
            <person name="Vernal J.I."/>
            <person name="Vilas-Boas L.A."/>
            <person name="Watanabe M.A.E."/>
            <person name="Weiss V.A."/>
            <person name="Yates M.A."/>
            <person name="Souza E.M."/>
        </authorList>
    </citation>
    <scope>NUCLEOTIDE SEQUENCE [LARGE SCALE GENOMIC DNA]</scope>
    <source>
        <strain evidence="11 12">SmR1</strain>
    </source>
</reference>
<keyword evidence="5" id="KW-0418">Kinase</keyword>
<dbReference type="SUPFAM" id="SSF81995">
    <property type="entry name" value="beta-sandwich domain of Sec23/24"/>
    <property type="match status" value="1"/>
</dbReference>
<organism evidence="11 12">
    <name type="scientific">Herbaspirillum seropedicae (strain SmR1)</name>
    <dbReference type="NCBI Taxonomy" id="757424"/>
    <lineage>
        <taxon>Bacteria</taxon>
        <taxon>Pseudomonadati</taxon>
        <taxon>Pseudomonadota</taxon>
        <taxon>Betaproteobacteria</taxon>
        <taxon>Burkholderiales</taxon>
        <taxon>Oxalobacteraceae</taxon>
        <taxon>Herbaspirillum</taxon>
    </lineage>
</organism>
<comment type="similarity">
    <text evidence="1">Belongs to the CpsD/CapB family.</text>
</comment>
<accession>D8IYQ1</accession>
<evidence type="ECO:0000256" key="3">
    <source>
        <dbReference type="ARBA" id="ARBA00022679"/>
    </source>
</evidence>
<dbReference type="EC" id="2.7.10.2" evidence="2"/>
<dbReference type="RefSeq" id="WP_013234714.1">
    <property type="nucleotide sequence ID" value="NC_014323.1"/>
</dbReference>
<dbReference type="Gene3D" id="3.40.50.300">
    <property type="entry name" value="P-loop containing nucleotide triphosphate hydrolases"/>
    <property type="match status" value="1"/>
</dbReference>
<keyword evidence="7" id="KW-0829">Tyrosine-protein kinase</keyword>
<feature type="compositionally biased region" description="Low complexity" evidence="9">
    <location>
        <begin position="22"/>
        <end position="78"/>
    </location>
</feature>
<evidence type="ECO:0000256" key="2">
    <source>
        <dbReference type="ARBA" id="ARBA00011903"/>
    </source>
</evidence>
<keyword evidence="4" id="KW-0547">Nucleotide-binding</keyword>
<dbReference type="STRING" id="757424.Hsero_2740"/>
<dbReference type="Pfam" id="PF13614">
    <property type="entry name" value="AAA_31"/>
    <property type="match status" value="1"/>
</dbReference>
<evidence type="ECO:0000256" key="5">
    <source>
        <dbReference type="ARBA" id="ARBA00022777"/>
    </source>
</evidence>
<dbReference type="InterPro" id="IPR025669">
    <property type="entry name" value="AAA_dom"/>
</dbReference>
<evidence type="ECO:0000259" key="10">
    <source>
        <dbReference type="Pfam" id="PF13614"/>
    </source>
</evidence>
<dbReference type="NCBIfam" id="TIGR03018">
    <property type="entry name" value="pepcterm_TyrKin"/>
    <property type="match status" value="1"/>
</dbReference>
<keyword evidence="12" id="KW-1185">Reference proteome</keyword>
<evidence type="ECO:0000256" key="1">
    <source>
        <dbReference type="ARBA" id="ARBA00007316"/>
    </source>
</evidence>
<dbReference type="Proteomes" id="UP000000329">
    <property type="component" value="Chromosome"/>
</dbReference>
<evidence type="ECO:0000313" key="12">
    <source>
        <dbReference type="Proteomes" id="UP000000329"/>
    </source>
</evidence>
<evidence type="ECO:0000256" key="8">
    <source>
        <dbReference type="ARBA" id="ARBA00051245"/>
    </source>
</evidence>
<dbReference type="HOGENOM" id="CLU_052027_1_0_4"/>
<keyword evidence="6" id="KW-0067">ATP-binding</keyword>
<sequence>MSIIERAASRLKTTAAQRPAGSSELLSAAELAAQQQPAQVQVQAHQQVQQPAHQQQEPLPSQPQHPLQAAPATTATAAQPAPVALASSMEAPAPAVRSSSAKRIEINLERLASMGFLTPGSRSLVSEQFRMIKRSLLRQAFAPREAGSKPGNLIMVTSALPDEGKTFCSINLALSIAMELDHTVLLVDADVARPSVLRTFDLAEDEGAGMMNLLLDDKVDMADVLLKTNVDTLSVLPVGARHSHSSELLASQSMQLLLEEIANRYPDRIVIFDSPPLLVTSEASVLASRMGQIAVVVAAESTSQQAVKSALNQLKGCQNVSLIYNKSMAFAGSQEYGYGYGYGDRY</sequence>
<proteinExistence type="inferred from homology"/>
<dbReference type="InterPro" id="IPR005702">
    <property type="entry name" value="Wzc-like_C"/>
</dbReference>
<dbReference type="KEGG" id="hse:Hsero_2740"/>
<feature type="domain" description="AAA" evidence="10">
    <location>
        <begin position="164"/>
        <end position="319"/>
    </location>
</feature>
<name>D8IYQ1_HERSS</name>
<gene>
    <name evidence="11" type="ordered locus">Hsero_2740</name>
</gene>
<evidence type="ECO:0000256" key="4">
    <source>
        <dbReference type="ARBA" id="ARBA00022741"/>
    </source>
</evidence>
<dbReference type="PANTHER" id="PTHR32309">
    <property type="entry name" value="TYROSINE-PROTEIN KINASE"/>
    <property type="match status" value="1"/>
</dbReference>
<protein>
    <recommendedName>
        <fullName evidence="2">non-specific protein-tyrosine kinase</fullName>
        <ecNumber evidence="2">2.7.10.2</ecNumber>
    </recommendedName>
</protein>
<evidence type="ECO:0000313" key="11">
    <source>
        <dbReference type="EMBL" id="ADJ64236.1"/>
    </source>
</evidence>
<dbReference type="PANTHER" id="PTHR32309:SF13">
    <property type="entry name" value="FERRIC ENTEROBACTIN TRANSPORT PROTEIN FEPE"/>
    <property type="match status" value="1"/>
</dbReference>
<dbReference type="GeneID" id="29393809"/>
<dbReference type="AlphaFoldDB" id="D8IYQ1"/>
<dbReference type="EMBL" id="CP002039">
    <property type="protein sequence ID" value="ADJ64236.1"/>
    <property type="molecule type" value="Genomic_DNA"/>
</dbReference>
<dbReference type="GO" id="GO:0005886">
    <property type="term" value="C:plasma membrane"/>
    <property type="evidence" value="ECO:0007669"/>
    <property type="project" value="TreeGrafter"/>
</dbReference>
<keyword evidence="3" id="KW-0808">Transferase</keyword>
<comment type="catalytic activity">
    <reaction evidence="8">
        <text>L-tyrosyl-[protein] + ATP = O-phospho-L-tyrosyl-[protein] + ADP + H(+)</text>
        <dbReference type="Rhea" id="RHEA:10596"/>
        <dbReference type="Rhea" id="RHEA-COMP:10136"/>
        <dbReference type="Rhea" id="RHEA-COMP:20101"/>
        <dbReference type="ChEBI" id="CHEBI:15378"/>
        <dbReference type="ChEBI" id="CHEBI:30616"/>
        <dbReference type="ChEBI" id="CHEBI:46858"/>
        <dbReference type="ChEBI" id="CHEBI:61978"/>
        <dbReference type="ChEBI" id="CHEBI:456216"/>
        <dbReference type="EC" id="2.7.10.2"/>
    </reaction>
</comment>
<dbReference type="OrthoDB" id="9808257at2"/>
<dbReference type="CDD" id="cd05387">
    <property type="entry name" value="BY-kinase"/>
    <property type="match status" value="1"/>
</dbReference>
<dbReference type="InterPro" id="IPR027417">
    <property type="entry name" value="P-loop_NTPase"/>
</dbReference>